<organism evidence="1 2">
    <name type="scientific">Aquamicrobium zhengzhouense</name>
    <dbReference type="NCBI Taxonomy" id="2781738"/>
    <lineage>
        <taxon>Bacteria</taxon>
        <taxon>Pseudomonadati</taxon>
        <taxon>Pseudomonadota</taxon>
        <taxon>Alphaproteobacteria</taxon>
        <taxon>Hyphomicrobiales</taxon>
        <taxon>Phyllobacteriaceae</taxon>
        <taxon>Aquamicrobium</taxon>
    </lineage>
</organism>
<keyword evidence="2" id="KW-1185">Reference proteome</keyword>
<dbReference type="RefSeq" id="WP_198476890.1">
    <property type="nucleotide sequence ID" value="NZ_JADGMQ010000008.1"/>
</dbReference>
<dbReference type="Proteomes" id="UP000601789">
    <property type="component" value="Unassembled WGS sequence"/>
</dbReference>
<evidence type="ECO:0000313" key="2">
    <source>
        <dbReference type="Proteomes" id="UP000601789"/>
    </source>
</evidence>
<protein>
    <submittedName>
        <fullName evidence="1">Uncharacterized protein</fullName>
    </submittedName>
</protein>
<evidence type="ECO:0000313" key="1">
    <source>
        <dbReference type="EMBL" id="MBI1621490.1"/>
    </source>
</evidence>
<accession>A0ABS0SFV2</accession>
<name>A0ABS0SFV2_9HYPH</name>
<comment type="caution">
    <text evidence="1">The sequence shown here is derived from an EMBL/GenBank/DDBJ whole genome shotgun (WGS) entry which is preliminary data.</text>
</comment>
<reference evidence="1 2" key="1">
    <citation type="submission" date="2020-10" db="EMBL/GenBank/DDBJ databases">
        <title>Aquamicrobium zhengzhouensis sp. nov., a exopolysaccharide producing bacterium isolated from farmland soil.</title>
        <authorList>
            <person name="Wang X."/>
        </authorList>
    </citation>
    <scope>NUCLEOTIDE SEQUENCE [LARGE SCALE GENOMIC DNA]</scope>
    <source>
        <strain evidence="2">cd-1</strain>
    </source>
</reference>
<dbReference type="EMBL" id="JADGMQ010000008">
    <property type="protein sequence ID" value="MBI1621490.1"/>
    <property type="molecule type" value="Genomic_DNA"/>
</dbReference>
<proteinExistence type="predicted"/>
<gene>
    <name evidence="1" type="ORF">IOD40_12555</name>
</gene>
<sequence>MPYPTGSSNLTGATRYRSGFRGVLVLQVEVRVITWWKGPLSPLADRKPTYKHWWRDATVEDLRALEHVARQCEA</sequence>